<dbReference type="Pfam" id="PF00877">
    <property type="entry name" value="NLPC_P60"/>
    <property type="match status" value="1"/>
</dbReference>
<dbReference type="Proteomes" id="UP001546774">
    <property type="component" value="Unassembled WGS sequence"/>
</dbReference>
<feature type="domain" description="NlpC/P60" evidence="5">
    <location>
        <begin position="267"/>
        <end position="349"/>
    </location>
</feature>
<evidence type="ECO:0000256" key="1">
    <source>
        <dbReference type="ARBA" id="ARBA00007074"/>
    </source>
</evidence>
<dbReference type="InterPro" id="IPR000064">
    <property type="entry name" value="NLP_P60_dom"/>
</dbReference>
<keyword evidence="4" id="KW-0788">Thiol protease</keyword>
<keyword evidence="2" id="KW-0645">Protease</keyword>
<evidence type="ECO:0000259" key="5">
    <source>
        <dbReference type="Pfam" id="PF00877"/>
    </source>
</evidence>
<dbReference type="Gene3D" id="3.90.1720.10">
    <property type="entry name" value="endopeptidase domain like (from Nostoc punctiforme)"/>
    <property type="match status" value="1"/>
</dbReference>
<accession>A0ABV1H5F7</accession>
<sequence length="405" mass="46226">MADCKNEQMGIVQIADKQGTDERINMSITDVMYWLDKMQEKDRLIYTKEEIERLNRQIYCRCLETGDMFDIKEIVKEYSPAVWPGICISRADVKKKLGAWQESPCDWTEKDGDNQITVLLPNEPVVIVRESLCKEWYYLYARNAAGWVRKDCIADCGGSDCDIQQRNGRQPDFYVITASRWRTECNPKDKCVSQIPLYMGTILKKCNEKEFAGIPYNGNIAALFPVKNQNGQYEERAIQLTQAAGAVCGFLPCTAENILKLTFSMLGEVYGWGGSLDSRDCSMMVHDIFACFGICLPKDTTGLQSLKGLDIFMDLTSYSKEEKEQILTRLRPGAVLGFPGHVMIYLGKTGQDYYVISQTGHFYQKTDTEFEKVTVNSCVVNSLSVYRKNEKTWLNSLTYCLLYDF</sequence>
<evidence type="ECO:0000256" key="3">
    <source>
        <dbReference type="ARBA" id="ARBA00022801"/>
    </source>
</evidence>
<gene>
    <name evidence="6" type="ORF">WMO37_06610</name>
</gene>
<evidence type="ECO:0000313" key="6">
    <source>
        <dbReference type="EMBL" id="MEQ2554693.1"/>
    </source>
</evidence>
<dbReference type="InterPro" id="IPR038765">
    <property type="entry name" value="Papain-like_cys_pep_sf"/>
</dbReference>
<evidence type="ECO:0000256" key="4">
    <source>
        <dbReference type="ARBA" id="ARBA00022807"/>
    </source>
</evidence>
<evidence type="ECO:0000256" key="2">
    <source>
        <dbReference type="ARBA" id="ARBA00022670"/>
    </source>
</evidence>
<protein>
    <submittedName>
        <fullName evidence="6">NlpC/P60 family protein</fullName>
    </submittedName>
</protein>
<comment type="similarity">
    <text evidence="1">Belongs to the peptidase C40 family.</text>
</comment>
<dbReference type="EMBL" id="JBBMFS010000004">
    <property type="protein sequence ID" value="MEQ2554693.1"/>
    <property type="molecule type" value="Genomic_DNA"/>
</dbReference>
<reference evidence="6" key="1">
    <citation type="submission" date="2024-03" db="EMBL/GenBank/DDBJ databases">
        <title>Human intestinal bacterial collection.</title>
        <authorList>
            <person name="Pauvert C."/>
            <person name="Hitch T.C.A."/>
            <person name="Clavel T."/>
        </authorList>
    </citation>
    <scope>NUCLEOTIDE SEQUENCE [LARGE SCALE GENOMIC DNA]</scope>
    <source>
        <strain evidence="6">CLA-AA-H89B</strain>
    </source>
</reference>
<comment type="caution">
    <text evidence="6">The sequence shown here is derived from an EMBL/GenBank/DDBJ whole genome shotgun (WGS) entry which is preliminary data.</text>
</comment>
<proteinExistence type="inferred from homology"/>
<dbReference type="SUPFAM" id="SSF54001">
    <property type="entry name" value="Cysteine proteinases"/>
    <property type="match status" value="1"/>
</dbReference>
<keyword evidence="7" id="KW-1185">Reference proteome</keyword>
<evidence type="ECO:0000313" key="7">
    <source>
        <dbReference type="Proteomes" id="UP001546774"/>
    </source>
</evidence>
<organism evidence="6 7">
    <name type="scientific">Lachnospira intestinalis</name>
    <dbReference type="NCBI Taxonomy" id="3133158"/>
    <lineage>
        <taxon>Bacteria</taxon>
        <taxon>Bacillati</taxon>
        <taxon>Bacillota</taxon>
        <taxon>Clostridia</taxon>
        <taxon>Lachnospirales</taxon>
        <taxon>Lachnospiraceae</taxon>
        <taxon>Lachnospira</taxon>
    </lineage>
</organism>
<keyword evidence="3" id="KW-0378">Hydrolase</keyword>
<name>A0ABV1H5F7_9FIRM</name>